<keyword evidence="3" id="KW-1185">Reference proteome</keyword>
<gene>
    <name evidence="2" type="ORF">OM076_07710</name>
</gene>
<sequence>MSETTPETVPVGPRPPREAVAAMRIHAPTERNPRLSRFLEAANASEKLKARWLGQQVTADRLEMSDHSWVHLQIVLNRALHLFRLLHRSGLKSSVETDYAMSHKDAEVIIAGGCLLHDLGMSIHRIDHEAFSLFLAADLLDTLLEKVYDEPERTVISSEIMHAIIGHRKDGRPLTFEAGVVRVADALDMEHGRSRVNVETSLANIHSLSSAAIDEVRIVPGEERAVRVEVQMNNSAGVFQVDSLLANKLRGSGLEKHVEVVARIDAEHEKRLLRVYQI</sequence>
<dbReference type="InterPro" id="IPR039967">
    <property type="entry name" value="MJ1020-like"/>
</dbReference>
<proteinExistence type="predicted"/>
<dbReference type="Gene3D" id="1.10.3210.10">
    <property type="entry name" value="Hypothetical protein af1432"/>
    <property type="match status" value="1"/>
</dbReference>
<dbReference type="RefSeq" id="WP_270038910.1">
    <property type="nucleotide sequence ID" value="NZ_JAPDOD010000004.1"/>
</dbReference>
<protein>
    <submittedName>
        <fullName evidence="2">Phosphohydrolase</fullName>
    </submittedName>
</protein>
<dbReference type="InterPro" id="IPR006674">
    <property type="entry name" value="HD_domain"/>
</dbReference>
<dbReference type="SUPFAM" id="SSF109604">
    <property type="entry name" value="HD-domain/PDEase-like"/>
    <property type="match status" value="1"/>
</dbReference>
<evidence type="ECO:0000313" key="3">
    <source>
        <dbReference type="Proteomes" id="UP001149140"/>
    </source>
</evidence>
<accession>A0A9X3MRZ8</accession>
<organism evidence="2 3">
    <name type="scientific">Solirubrobacter ginsenosidimutans</name>
    <dbReference type="NCBI Taxonomy" id="490573"/>
    <lineage>
        <taxon>Bacteria</taxon>
        <taxon>Bacillati</taxon>
        <taxon>Actinomycetota</taxon>
        <taxon>Thermoleophilia</taxon>
        <taxon>Solirubrobacterales</taxon>
        <taxon>Solirubrobacteraceae</taxon>
        <taxon>Solirubrobacter</taxon>
    </lineage>
</organism>
<feature type="domain" description="HD" evidence="1">
    <location>
        <begin position="104"/>
        <end position="189"/>
    </location>
</feature>
<comment type="caution">
    <text evidence="2">The sequence shown here is derived from an EMBL/GenBank/DDBJ whole genome shotgun (WGS) entry which is preliminary data.</text>
</comment>
<reference evidence="2" key="1">
    <citation type="submission" date="2022-10" db="EMBL/GenBank/DDBJ databases">
        <title>The WGS of Solirubrobacter ginsenosidimutans DSM 21036.</title>
        <authorList>
            <person name="Jiang Z."/>
        </authorList>
    </citation>
    <scope>NUCLEOTIDE SEQUENCE</scope>
    <source>
        <strain evidence="2">DSM 21036</strain>
    </source>
</reference>
<dbReference type="Proteomes" id="UP001149140">
    <property type="component" value="Unassembled WGS sequence"/>
</dbReference>
<dbReference type="PANTHER" id="PTHR40517">
    <property type="entry name" value="METAL-DEPENDENT PHOSPHOHYDROLASE, HD SUPERFAMILY-RELATED"/>
    <property type="match status" value="1"/>
</dbReference>
<dbReference type="EMBL" id="JAPDOD010000004">
    <property type="protein sequence ID" value="MDA0160143.1"/>
    <property type="molecule type" value="Genomic_DNA"/>
</dbReference>
<evidence type="ECO:0000259" key="1">
    <source>
        <dbReference type="Pfam" id="PF01966"/>
    </source>
</evidence>
<dbReference type="AlphaFoldDB" id="A0A9X3MRZ8"/>
<dbReference type="Pfam" id="PF01966">
    <property type="entry name" value="HD"/>
    <property type="match status" value="1"/>
</dbReference>
<dbReference type="PANTHER" id="PTHR40517:SF1">
    <property type="entry name" value="METAL-DEPENDENT PHOSPHOHYDROLASE, HD SUPERFAMILY-RELATED"/>
    <property type="match status" value="1"/>
</dbReference>
<evidence type="ECO:0000313" key="2">
    <source>
        <dbReference type="EMBL" id="MDA0160143.1"/>
    </source>
</evidence>
<name>A0A9X3MRZ8_9ACTN</name>